<evidence type="ECO:0000313" key="5">
    <source>
        <dbReference type="EMBL" id="MDO9709700.1"/>
    </source>
</evidence>
<dbReference type="PRINTS" id="PR00737">
    <property type="entry name" value="GLHYDRLASE16"/>
</dbReference>
<proteinExistence type="inferred from homology"/>
<dbReference type="InterPro" id="IPR008264">
    <property type="entry name" value="Beta_glucanase"/>
</dbReference>
<dbReference type="CDD" id="cd00413">
    <property type="entry name" value="Glyco_hydrolase_16"/>
    <property type="match status" value="1"/>
</dbReference>
<dbReference type="RefSeq" id="WP_305104567.1">
    <property type="nucleotide sequence ID" value="NZ_JAUTWS010000013.1"/>
</dbReference>
<evidence type="ECO:0000256" key="1">
    <source>
        <dbReference type="ARBA" id="ARBA00006865"/>
    </source>
</evidence>
<dbReference type="InterPro" id="IPR031768">
    <property type="entry name" value="CBM60_xylan-bd"/>
</dbReference>
<name>A0ABT9E0S1_9PROT</name>
<dbReference type="SUPFAM" id="SSF49899">
    <property type="entry name" value="Concanavalin A-like lectins/glucanases"/>
    <property type="match status" value="1"/>
</dbReference>
<organism evidence="5 6">
    <name type="scientific">Paracraurococcus lichenis</name>
    <dbReference type="NCBI Taxonomy" id="3064888"/>
    <lineage>
        <taxon>Bacteria</taxon>
        <taxon>Pseudomonadati</taxon>
        <taxon>Pseudomonadota</taxon>
        <taxon>Alphaproteobacteria</taxon>
        <taxon>Acetobacterales</taxon>
        <taxon>Roseomonadaceae</taxon>
        <taxon>Paracraurococcus</taxon>
    </lineage>
</organism>
<evidence type="ECO:0000313" key="6">
    <source>
        <dbReference type="Proteomes" id="UP001243009"/>
    </source>
</evidence>
<dbReference type="Proteomes" id="UP001243009">
    <property type="component" value="Unassembled WGS sequence"/>
</dbReference>
<comment type="caution">
    <text evidence="5">The sequence shown here is derived from an EMBL/GenBank/DDBJ whole genome shotgun (WGS) entry which is preliminary data.</text>
</comment>
<evidence type="ECO:0000256" key="2">
    <source>
        <dbReference type="ARBA" id="ARBA00022801"/>
    </source>
</evidence>
<dbReference type="Pfam" id="PF16841">
    <property type="entry name" value="CBM60"/>
    <property type="match status" value="1"/>
</dbReference>
<comment type="similarity">
    <text evidence="1">Belongs to the glycosyl hydrolase 16 family.</text>
</comment>
<protein>
    <submittedName>
        <fullName evidence="5">Carbohydrate-binding domain-containing protein</fullName>
    </submittedName>
</protein>
<dbReference type="PROSITE" id="PS51762">
    <property type="entry name" value="GH16_2"/>
    <property type="match status" value="1"/>
</dbReference>
<dbReference type="InterPro" id="IPR013320">
    <property type="entry name" value="ConA-like_dom_sf"/>
</dbReference>
<keyword evidence="3" id="KW-0326">Glycosidase</keyword>
<feature type="domain" description="GH16" evidence="4">
    <location>
        <begin position="139"/>
        <end position="344"/>
    </location>
</feature>
<evidence type="ECO:0000259" key="4">
    <source>
        <dbReference type="PROSITE" id="PS51762"/>
    </source>
</evidence>
<accession>A0ABT9E0S1</accession>
<reference evidence="5 6" key="1">
    <citation type="submission" date="2023-08" db="EMBL/GenBank/DDBJ databases">
        <title>The draft genome sequence of Paracraurococcus sp. LOR1-02.</title>
        <authorList>
            <person name="Kingkaew E."/>
            <person name="Tanasupawat S."/>
        </authorList>
    </citation>
    <scope>NUCLEOTIDE SEQUENCE [LARGE SCALE GENOMIC DNA]</scope>
    <source>
        <strain evidence="5 6">LOR1-02</strain>
    </source>
</reference>
<sequence length="344" mass="35929">MDLSTPNTTGADTLVINLSQDAWQGDARFTVAIDGQQVGGESAAATAHGAGTDALTLHGDFAGGQHTLTVTFTNDAYGDAAGADRNLYVDGVALNGNAVDGSTKTLLGNGSVDIAFGAQGGDTSSAGTGGDTGGTAGGIPGNWQTVWDESFDNGPGMFSNQWGPGTDSSVPGQITVWTSADDQDSGMMTHPDGYGTPAGGWGYGLYSFTFKTEGTAGTYALTWPASNVWPGPELDVMEINDQGQPYSTIHWKGDDGSNQFQSFTMADVDPKQVHTYAMDWEQGRITLYVDGQQKWTTTEHVPNDHAHGGENTAPGIGTQTWWNGGAEGGHNFITLYDASYKVMG</sequence>
<gene>
    <name evidence="5" type="ORF">Q7A36_15210</name>
</gene>
<dbReference type="InterPro" id="IPR000757">
    <property type="entry name" value="Beta-glucanase-like"/>
</dbReference>
<keyword evidence="2" id="KW-0378">Hydrolase</keyword>
<keyword evidence="6" id="KW-1185">Reference proteome</keyword>
<dbReference type="Pfam" id="PF00722">
    <property type="entry name" value="Glyco_hydro_16"/>
    <property type="match status" value="1"/>
</dbReference>
<evidence type="ECO:0000256" key="3">
    <source>
        <dbReference type="ARBA" id="ARBA00023295"/>
    </source>
</evidence>
<dbReference type="EMBL" id="JAUTWS010000013">
    <property type="protein sequence ID" value="MDO9709700.1"/>
    <property type="molecule type" value="Genomic_DNA"/>
</dbReference>
<dbReference type="Gene3D" id="2.60.120.200">
    <property type="match status" value="1"/>
</dbReference>
<dbReference type="Gene3D" id="2.60.60.40">
    <property type="match status" value="1"/>
</dbReference>